<dbReference type="InterPro" id="IPR001584">
    <property type="entry name" value="Integrase_cat-core"/>
</dbReference>
<sequence>MSMAGFIAAQRAEHGVAHAVACRALEVSQSWFYKWSRRGREGPSERERRRIRLTEAIVSLFHQRKGAEGSPRITARLRRLGWRVSENTVAAIMAERALVARPRNKRKNTTRLGRGRWRADDHLRRDFTAPGPDVAWCGDGTEIPTAEGVLYLAATEDLFSRRVLGFAMSAHKGAALATASLQMAVALRGGDVAGVKFHSDQGSEYTAADFRQACERMGIVQSMGRVGSALDNAAAESFFSSVEFELLRREPFATREQARRAIAAWIDDFNTMRLHSTNAMFSPVEFERLDPSVQRRLRAAARQKKEDKRKRRAAARHDRKEAA</sequence>
<feature type="compositionally biased region" description="Basic residues" evidence="2">
    <location>
        <begin position="297"/>
        <end position="314"/>
    </location>
</feature>
<dbReference type="InterPro" id="IPR025948">
    <property type="entry name" value="HTH-like_dom"/>
</dbReference>
<dbReference type="PANTHER" id="PTHR46889:SF4">
    <property type="entry name" value="TRANSPOSASE INSO FOR INSERTION SEQUENCE ELEMENT IS911B-RELATED"/>
    <property type="match status" value="1"/>
</dbReference>
<organism evidence="4 5">
    <name type="scientific">Streptosporangium album</name>
    <dbReference type="NCBI Taxonomy" id="47479"/>
    <lineage>
        <taxon>Bacteria</taxon>
        <taxon>Bacillati</taxon>
        <taxon>Actinomycetota</taxon>
        <taxon>Actinomycetes</taxon>
        <taxon>Streptosporangiales</taxon>
        <taxon>Streptosporangiaceae</taxon>
        <taxon>Streptosporangium</taxon>
    </lineage>
</organism>
<keyword evidence="5" id="KW-1185">Reference proteome</keyword>
<dbReference type="AlphaFoldDB" id="A0A7W7RPV7"/>
<dbReference type="SUPFAM" id="SSF53098">
    <property type="entry name" value="Ribonuclease H-like"/>
    <property type="match status" value="1"/>
</dbReference>
<dbReference type="InterPro" id="IPR050900">
    <property type="entry name" value="Transposase_IS3/IS150/IS904"/>
</dbReference>
<dbReference type="Pfam" id="PF13276">
    <property type="entry name" value="HTH_21"/>
    <property type="match status" value="1"/>
</dbReference>
<dbReference type="NCBIfam" id="NF033516">
    <property type="entry name" value="transpos_IS3"/>
    <property type="match status" value="1"/>
</dbReference>
<feature type="region of interest" description="Disordered" evidence="2">
    <location>
        <begin position="297"/>
        <end position="323"/>
    </location>
</feature>
<name>A0A7W7RPV7_9ACTN</name>
<dbReference type="GO" id="GO:0003676">
    <property type="term" value="F:nucleic acid binding"/>
    <property type="evidence" value="ECO:0007669"/>
    <property type="project" value="InterPro"/>
</dbReference>
<accession>A0A7W7RPV7</accession>
<evidence type="ECO:0000259" key="3">
    <source>
        <dbReference type="PROSITE" id="PS50994"/>
    </source>
</evidence>
<evidence type="ECO:0000256" key="2">
    <source>
        <dbReference type="SAM" id="MobiDB-lite"/>
    </source>
</evidence>
<dbReference type="InterPro" id="IPR048020">
    <property type="entry name" value="Transpos_IS3"/>
</dbReference>
<dbReference type="GO" id="GO:0015074">
    <property type="term" value="P:DNA integration"/>
    <property type="evidence" value="ECO:0007669"/>
    <property type="project" value="InterPro"/>
</dbReference>
<dbReference type="EMBL" id="JACHJU010000001">
    <property type="protein sequence ID" value="MBB4936002.1"/>
    <property type="molecule type" value="Genomic_DNA"/>
</dbReference>
<dbReference type="PANTHER" id="PTHR46889">
    <property type="entry name" value="TRANSPOSASE INSF FOR INSERTION SEQUENCE IS3B-RELATED"/>
    <property type="match status" value="1"/>
</dbReference>
<dbReference type="InterPro" id="IPR012337">
    <property type="entry name" value="RNaseH-like_sf"/>
</dbReference>
<feature type="domain" description="Integrase catalytic" evidence="3">
    <location>
        <begin position="128"/>
        <end position="291"/>
    </location>
</feature>
<evidence type="ECO:0000313" key="4">
    <source>
        <dbReference type="EMBL" id="MBB4936002.1"/>
    </source>
</evidence>
<comment type="caution">
    <text evidence="4">The sequence shown here is derived from an EMBL/GenBank/DDBJ whole genome shotgun (WGS) entry which is preliminary data.</text>
</comment>
<reference evidence="4 5" key="1">
    <citation type="submission" date="2020-08" db="EMBL/GenBank/DDBJ databases">
        <title>Sequencing the genomes of 1000 actinobacteria strains.</title>
        <authorList>
            <person name="Klenk H.-P."/>
        </authorList>
    </citation>
    <scope>NUCLEOTIDE SEQUENCE [LARGE SCALE GENOMIC DNA]</scope>
    <source>
        <strain evidence="4 5">DSM 43023</strain>
    </source>
</reference>
<dbReference type="Pfam" id="PF13333">
    <property type="entry name" value="rve_2"/>
    <property type="match status" value="1"/>
</dbReference>
<gene>
    <name evidence="4" type="ORF">FHR32_000307</name>
</gene>
<dbReference type="Proteomes" id="UP000534286">
    <property type="component" value="Unassembled WGS sequence"/>
</dbReference>
<comment type="function">
    <text evidence="1">Involved in the transposition of the insertion sequence.</text>
</comment>
<dbReference type="InterPro" id="IPR036397">
    <property type="entry name" value="RNaseH_sf"/>
</dbReference>
<dbReference type="Gene3D" id="3.30.420.10">
    <property type="entry name" value="Ribonuclease H-like superfamily/Ribonuclease H"/>
    <property type="match status" value="1"/>
</dbReference>
<evidence type="ECO:0000313" key="5">
    <source>
        <dbReference type="Proteomes" id="UP000534286"/>
    </source>
</evidence>
<dbReference type="Pfam" id="PF00665">
    <property type="entry name" value="rve"/>
    <property type="match status" value="1"/>
</dbReference>
<evidence type="ECO:0000256" key="1">
    <source>
        <dbReference type="ARBA" id="ARBA00002286"/>
    </source>
</evidence>
<dbReference type="PROSITE" id="PS50994">
    <property type="entry name" value="INTEGRASE"/>
    <property type="match status" value="1"/>
</dbReference>
<proteinExistence type="predicted"/>
<protein>
    <submittedName>
        <fullName evidence="4">Transposase InsO family protein</fullName>
    </submittedName>
</protein>